<dbReference type="GO" id="GO:0003824">
    <property type="term" value="F:catalytic activity"/>
    <property type="evidence" value="ECO:0007669"/>
    <property type="project" value="UniProtKB-ARBA"/>
</dbReference>
<dbReference type="NCBIfam" id="TIGR00229">
    <property type="entry name" value="sensory_box"/>
    <property type="match status" value="1"/>
</dbReference>
<dbReference type="FunFam" id="3.30.70.270:FF:000001">
    <property type="entry name" value="Diguanylate cyclase domain protein"/>
    <property type="match status" value="1"/>
</dbReference>
<evidence type="ECO:0000259" key="2">
    <source>
        <dbReference type="PROSITE" id="PS50113"/>
    </source>
</evidence>
<dbReference type="SMART" id="SM00267">
    <property type="entry name" value="GGDEF"/>
    <property type="match status" value="1"/>
</dbReference>
<accession>A0A1G8IF50</accession>
<dbReference type="Pfam" id="PF08448">
    <property type="entry name" value="PAS_4"/>
    <property type="match status" value="1"/>
</dbReference>
<dbReference type="CDD" id="cd00130">
    <property type="entry name" value="PAS"/>
    <property type="match status" value="1"/>
</dbReference>
<dbReference type="PROSITE" id="PS50113">
    <property type="entry name" value="PAC"/>
    <property type="match status" value="1"/>
</dbReference>
<dbReference type="PANTHER" id="PTHR46663">
    <property type="entry name" value="DIGUANYLATE CYCLASE DGCT-RELATED"/>
    <property type="match status" value="1"/>
</dbReference>
<dbReference type="InterPro" id="IPR000700">
    <property type="entry name" value="PAS-assoc_C"/>
</dbReference>
<feature type="domain" description="PAC" evidence="2">
    <location>
        <begin position="90"/>
        <end position="141"/>
    </location>
</feature>
<dbReference type="InterPro" id="IPR000160">
    <property type="entry name" value="GGDEF_dom"/>
</dbReference>
<dbReference type="AlphaFoldDB" id="A0A1G8IF50"/>
<reference evidence="4 5" key="1">
    <citation type="submission" date="2016-10" db="EMBL/GenBank/DDBJ databases">
        <authorList>
            <person name="de Groot N.N."/>
        </authorList>
    </citation>
    <scope>NUCLEOTIDE SEQUENCE [LARGE SCALE GENOMIC DNA]</scope>
    <source>
        <strain evidence="4 5">DSM 5885</strain>
    </source>
</reference>
<sequence>MRSRQQLADELEALRAVEQEYRLLLDESSDPIFAFFPDGTYRYVNRAFAQGVGRTPEHIIGHRIWDVFPQDEADKRFAVVRTVFAEAETKVIEVRVPNPVGDRYYLTTVKPIIDEHRNVISVICVSKDITDRKHMEQRLAHMAQHDALTDLPNRTRFSDRLSAAIAGARQDRSGFALLSLDLDHFKPVNDNFGHLAGDRLLKAVAQRLLAGIRETDSVGRIGGDEFLILLPHLGSAEEAKRVAAKIHVLLNDPFELPEAGPVRIGSCIGIALFPDHGGSELELFKHADAALYHAKRHGRNRIVLFEAGTMPVPGISLPA</sequence>
<dbReference type="InterPro" id="IPR000014">
    <property type="entry name" value="PAS"/>
</dbReference>
<dbReference type="SUPFAM" id="SSF55785">
    <property type="entry name" value="PYP-like sensor domain (PAS domain)"/>
    <property type="match status" value="1"/>
</dbReference>
<dbReference type="InterPro" id="IPR029787">
    <property type="entry name" value="Nucleotide_cyclase"/>
</dbReference>
<organism evidence="4 5">
    <name type="scientific">Propionivibrio dicarboxylicus</name>
    <dbReference type="NCBI Taxonomy" id="83767"/>
    <lineage>
        <taxon>Bacteria</taxon>
        <taxon>Pseudomonadati</taxon>
        <taxon>Pseudomonadota</taxon>
        <taxon>Betaproteobacteria</taxon>
        <taxon>Rhodocyclales</taxon>
        <taxon>Rhodocyclaceae</taxon>
        <taxon>Propionivibrio</taxon>
    </lineage>
</organism>
<feature type="domain" description="PAS" evidence="1">
    <location>
        <begin position="17"/>
        <end position="87"/>
    </location>
</feature>
<keyword evidence="5" id="KW-1185">Reference proteome</keyword>
<dbReference type="STRING" id="83767.SAMN05660652_02974"/>
<dbReference type="RefSeq" id="WP_176785920.1">
    <property type="nucleotide sequence ID" value="NZ_FNCY01000014.1"/>
</dbReference>
<dbReference type="SMART" id="SM00091">
    <property type="entry name" value="PAS"/>
    <property type="match status" value="1"/>
</dbReference>
<dbReference type="CDD" id="cd01949">
    <property type="entry name" value="GGDEF"/>
    <property type="match status" value="1"/>
</dbReference>
<dbReference type="SUPFAM" id="SSF55073">
    <property type="entry name" value="Nucleotide cyclase"/>
    <property type="match status" value="1"/>
</dbReference>
<evidence type="ECO:0000259" key="3">
    <source>
        <dbReference type="PROSITE" id="PS50887"/>
    </source>
</evidence>
<dbReference type="InterPro" id="IPR043128">
    <property type="entry name" value="Rev_trsase/Diguanyl_cyclase"/>
</dbReference>
<name>A0A1G8IF50_9RHOO</name>
<dbReference type="InterPro" id="IPR035965">
    <property type="entry name" value="PAS-like_dom_sf"/>
</dbReference>
<dbReference type="Gene3D" id="3.30.70.270">
    <property type="match status" value="1"/>
</dbReference>
<dbReference type="EMBL" id="FNCY01000014">
    <property type="protein sequence ID" value="SDI17513.1"/>
    <property type="molecule type" value="Genomic_DNA"/>
</dbReference>
<feature type="domain" description="GGDEF" evidence="3">
    <location>
        <begin position="173"/>
        <end position="307"/>
    </location>
</feature>
<evidence type="ECO:0000259" key="1">
    <source>
        <dbReference type="PROSITE" id="PS50112"/>
    </source>
</evidence>
<protein>
    <submittedName>
        <fullName evidence="4">PAS domain S-box-containing protein/diguanylate cyclase (GGDEF) domain-containing protein</fullName>
    </submittedName>
</protein>
<dbReference type="Proteomes" id="UP000198607">
    <property type="component" value="Unassembled WGS sequence"/>
</dbReference>
<dbReference type="NCBIfam" id="TIGR00254">
    <property type="entry name" value="GGDEF"/>
    <property type="match status" value="1"/>
</dbReference>
<evidence type="ECO:0000313" key="5">
    <source>
        <dbReference type="Proteomes" id="UP000198607"/>
    </source>
</evidence>
<dbReference type="Gene3D" id="3.30.450.20">
    <property type="entry name" value="PAS domain"/>
    <property type="match status" value="1"/>
</dbReference>
<dbReference type="InterPro" id="IPR052163">
    <property type="entry name" value="DGC-Regulatory_Protein"/>
</dbReference>
<gene>
    <name evidence="4" type="ORF">SAMN05660652_02974</name>
</gene>
<dbReference type="Pfam" id="PF00990">
    <property type="entry name" value="GGDEF"/>
    <property type="match status" value="1"/>
</dbReference>
<dbReference type="InterPro" id="IPR013656">
    <property type="entry name" value="PAS_4"/>
</dbReference>
<proteinExistence type="predicted"/>
<evidence type="ECO:0000313" key="4">
    <source>
        <dbReference type="EMBL" id="SDI17513.1"/>
    </source>
</evidence>
<dbReference type="PANTHER" id="PTHR46663:SF3">
    <property type="entry name" value="SLL0267 PROTEIN"/>
    <property type="match status" value="1"/>
</dbReference>
<dbReference type="PROSITE" id="PS50112">
    <property type="entry name" value="PAS"/>
    <property type="match status" value="1"/>
</dbReference>
<dbReference type="PROSITE" id="PS50887">
    <property type="entry name" value="GGDEF"/>
    <property type="match status" value="1"/>
</dbReference>